<organism evidence="3 4">
    <name type="scientific">Coccidioides immitis RMSCC 3703</name>
    <dbReference type="NCBI Taxonomy" id="454286"/>
    <lineage>
        <taxon>Eukaryota</taxon>
        <taxon>Fungi</taxon>
        <taxon>Dikarya</taxon>
        <taxon>Ascomycota</taxon>
        <taxon>Pezizomycotina</taxon>
        <taxon>Eurotiomycetes</taxon>
        <taxon>Eurotiomycetidae</taxon>
        <taxon>Onygenales</taxon>
        <taxon>Onygenaceae</taxon>
        <taxon>Coccidioides</taxon>
    </lineage>
</organism>
<feature type="region of interest" description="Disordered" evidence="1">
    <location>
        <begin position="519"/>
        <end position="546"/>
    </location>
</feature>
<feature type="transmembrane region" description="Helical" evidence="2">
    <location>
        <begin position="226"/>
        <end position="247"/>
    </location>
</feature>
<keyword evidence="2" id="KW-0812">Transmembrane</keyword>
<reference evidence="4" key="1">
    <citation type="journal article" date="2010" name="Genome Res.">
        <title>Population genomic sequencing of Coccidioides fungi reveals recent hybridization and transposon control.</title>
        <authorList>
            <person name="Neafsey D.E."/>
            <person name="Barker B.M."/>
            <person name="Sharpton T.J."/>
            <person name="Stajich J.E."/>
            <person name="Park D.J."/>
            <person name="Whiston E."/>
            <person name="Hung C.-Y."/>
            <person name="McMahan C."/>
            <person name="White J."/>
            <person name="Sykes S."/>
            <person name="Heiman D."/>
            <person name="Young S."/>
            <person name="Zeng Q."/>
            <person name="Abouelleil A."/>
            <person name="Aftuck L."/>
            <person name="Bessette D."/>
            <person name="Brown A."/>
            <person name="FitzGerald M."/>
            <person name="Lui A."/>
            <person name="Macdonald J.P."/>
            <person name="Priest M."/>
            <person name="Orbach M.J."/>
            <person name="Galgiani J.N."/>
            <person name="Kirkland T.N."/>
            <person name="Cole G.T."/>
            <person name="Birren B.W."/>
            <person name="Henn M.R."/>
            <person name="Taylor J.W."/>
            <person name="Rounsley S.D."/>
        </authorList>
    </citation>
    <scope>NUCLEOTIDE SEQUENCE [LARGE SCALE GENOMIC DNA]</scope>
    <source>
        <strain evidence="4">RMSCC 3703</strain>
    </source>
</reference>
<accession>A0A0J8R043</accession>
<dbReference type="OrthoDB" id="4524805at2759"/>
<feature type="compositionally biased region" description="Basic and acidic residues" evidence="1">
    <location>
        <begin position="452"/>
        <end position="467"/>
    </location>
</feature>
<dbReference type="Proteomes" id="UP000054559">
    <property type="component" value="Unassembled WGS sequence"/>
</dbReference>
<sequence>MTADQTRANPQFFDFVRWPGSSSQEIATDSALGFLHCIPALSHQQIILAGFTAPHRSVENRNRLKERKTDTQPLLDLAFFRPSKPADDTSGPGPLHWTLKTPLSRILPTRAGDIQVSTHLNLLISCWKPDFSRRIGRRSTAASVYSLSFGPLECRDMSRPFSTLLSLPTSSMLALFLQALFAVPTAGRPNSLWHFEIANDPAPPPEEGPPLSASAVRDLSLLWREIVAIVGAYVLIVSVFLGCLLTVGRRLRRGAQQSNRTLEMEMLKPLSAPVNAISLQIPQSPKNNWPSPMSGTESECWPSPQKTKNRSFNMPWSRGESPVSPRAESVSTVDENIVRADRMKAQAEMERLYAAVMEHDAQRAAEAESNGATPEPQKSPFSPRNDKPSRLSALSFLSSKSRKVRRESVRNLPISPPILSPEVTTPSYPENQPLSPRIYHPGPPPLNPIQEQQEKAKAKSPRLEHPRNASVDSTFSGPPHLNLRSAGSSTSTLPFRAFNNGPMSAPPTKTTIVERRDSILGPLGPRTGIPRTPYSPYMPFTPITPLTPSRMITRQERKKMERKNGTRVQTEADLVMSDEEMWGA</sequence>
<proteinExistence type="predicted"/>
<feature type="region of interest" description="Disordered" evidence="1">
    <location>
        <begin position="361"/>
        <end position="478"/>
    </location>
</feature>
<feature type="compositionally biased region" description="Polar residues" evidence="1">
    <location>
        <begin position="304"/>
        <end position="314"/>
    </location>
</feature>
<evidence type="ECO:0000256" key="2">
    <source>
        <dbReference type="SAM" id="Phobius"/>
    </source>
</evidence>
<evidence type="ECO:0000313" key="4">
    <source>
        <dbReference type="Proteomes" id="UP000054559"/>
    </source>
</evidence>
<feature type="compositionally biased region" description="Polar residues" evidence="1">
    <location>
        <begin position="283"/>
        <end position="297"/>
    </location>
</feature>
<dbReference type="STRING" id="454286.A0A0J8R043"/>
<gene>
    <name evidence="3" type="ORF">CISG_01432</name>
</gene>
<dbReference type="AlphaFoldDB" id="A0A0J8R043"/>
<feature type="transmembrane region" description="Helical" evidence="2">
    <location>
        <begin position="164"/>
        <end position="183"/>
    </location>
</feature>
<protein>
    <submittedName>
        <fullName evidence="3">Uncharacterized protein</fullName>
    </submittedName>
</protein>
<feature type="compositionally biased region" description="Polar residues" evidence="1">
    <location>
        <begin position="422"/>
        <end position="434"/>
    </location>
</feature>
<feature type="region of interest" description="Disordered" evidence="1">
    <location>
        <begin position="283"/>
        <end position="330"/>
    </location>
</feature>
<keyword evidence="2" id="KW-1133">Transmembrane helix</keyword>
<dbReference type="EMBL" id="DS268121">
    <property type="protein sequence ID" value="KMU77675.1"/>
    <property type="molecule type" value="Genomic_DNA"/>
</dbReference>
<name>A0A0J8R043_COCIT</name>
<evidence type="ECO:0000256" key="1">
    <source>
        <dbReference type="SAM" id="MobiDB-lite"/>
    </source>
</evidence>
<evidence type="ECO:0000313" key="3">
    <source>
        <dbReference type="EMBL" id="KMU77675.1"/>
    </source>
</evidence>
<keyword evidence="2" id="KW-0472">Membrane</keyword>